<dbReference type="InterPro" id="IPR006555">
    <property type="entry name" value="ATP-dep_Helicase_C"/>
</dbReference>
<dbReference type="InterPro" id="IPR011545">
    <property type="entry name" value="DEAD/DEAH_box_helicase_dom"/>
</dbReference>
<dbReference type="InterPro" id="IPR045028">
    <property type="entry name" value="DinG/Rad3-like"/>
</dbReference>
<evidence type="ECO:0000256" key="5">
    <source>
        <dbReference type="ARBA" id="ARBA00038058"/>
    </source>
</evidence>
<dbReference type="PROSITE" id="PS51193">
    <property type="entry name" value="HELICASE_ATP_BIND_2"/>
    <property type="match status" value="1"/>
</dbReference>
<evidence type="ECO:0000256" key="4">
    <source>
        <dbReference type="ARBA" id="ARBA00022840"/>
    </source>
</evidence>
<evidence type="ECO:0000256" key="2">
    <source>
        <dbReference type="ARBA" id="ARBA00022741"/>
    </source>
</evidence>
<organism evidence="9 10">
    <name type="scientific">Vibrio neptunius</name>
    <dbReference type="NCBI Taxonomy" id="170651"/>
    <lineage>
        <taxon>Bacteria</taxon>
        <taxon>Pseudomonadati</taxon>
        <taxon>Pseudomonadota</taxon>
        <taxon>Gammaproteobacteria</taxon>
        <taxon>Vibrionales</taxon>
        <taxon>Vibrionaceae</taxon>
        <taxon>Vibrio</taxon>
    </lineage>
</organism>
<dbReference type="EC" id="5.6.2.3" evidence="6"/>
<dbReference type="InterPro" id="IPR014001">
    <property type="entry name" value="Helicase_ATP-bd"/>
</dbReference>
<keyword evidence="10" id="KW-1185">Reference proteome</keyword>
<accession>A0ABS2ZZ56</accession>
<dbReference type="InterPro" id="IPR014013">
    <property type="entry name" value="Helic_SF1/SF2_ATP-bd_DinG/Rad3"/>
</dbReference>
<dbReference type="InterPro" id="IPR027417">
    <property type="entry name" value="P-loop_NTPase"/>
</dbReference>
<dbReference type="PANTHER" id="PTHR11472:SF34">
    <property type="entry name" value="REGULATOR OF TELOMERE ELONGATION HELICASE 1"/>
    <property type="match status" value="1"/>
</dbReference>
<evidence type="ECO:0000256" key="3">
    <source>
        <dbReference type="ARBA" id="ARBA00022801"/>
    </source>
</evidence>
<evidence type="ECO:0000313" key="10">
    <source>
        <dbReference type="Proteomes" id="UP000779070"/>
    </source>
</evidence>
<keyword evidence="9" id="KW-0347">Helicase</keyword>
<comment type="caution">
    <text evidence="9">The sequence shown here is derived from an EMBL/GenBank/DDBJ whole genome shotgun (WGS) entry which is preliminary data.</text>
</comment>
<gene>
    <name evidence="9" type="ORF">JYA62_07640</name>
</gene>
<sequence>MISKTFSADGALGKAIPGFQPRQAQLDMAESVVKAIKSDQQVVIEAGTGTGKTFAYLVPALLSGKKTIISTGSKNLQEQLFHRDLPLMTDALGFYGQVALLKGRANYLCLDRLSRQMVESHGHHADPALLSQLVKVRSWASETKTGDLGDCDEIAEDSPVIPTITSTNDNCLGKECPSYQDCFVLKARKKAMDADVVVVNHHLFLADLAIKETGFGELIPEAEVFIFDEAHQLPDIASQYFGQSLSSRQIQELCKDIEIGYRTEAKDMRQLQKISEKLLQTAMDLRIALGEPGFRGNWREAIQSPSIARELERLRESLDFCLEVLKLALGRSQLLDTAYERASTIQARLERICEVSITGYSYWYDTTPRHFSLHITPLSVSDKFQEQIELKQGAWVFTSATLGVKGDFGHFTSRLGLKPQTEMSLPSPFDYQSQARLCVPRYLPEPNSPGMADKLVRMLGPLIEQNQGRCFFLCTSHSMMRELGERFRERLNIPVLMQGETSKQKTLAEFMELGNALLVATGAFWEGIDVRGDTLSCVIIDKLPFTAPDDPLLKARIEDCQLKGGDPFSQVQIPDAVITLKQGVGRLIRDKKDKGALIICDNRLVTREYGGVFLASLPPIPRTRDLGLVQDFLKKISQTTE</sequence>
<proteinExistence type="inferred from homology"/>
<dbReference type="Proteomes" id="UP000779070">
    <property type="component" value="Unassembled WGS sequence"/>
</dbReference>
<dbReference type="PANTHER" id="PTHR11472">
    <property type="entry name" value="DNA REPAIR DEAD HELICASE RAD3/XP-D SUBFAMILY MEMBER"/>
    <property type="match status" value="1"/>
</dbReference>
<dbReference type="Pfam" id="PF13307">
    <property type="entry name" value="Helicase_C_2"/>
    <property type="match status" value="1"/>
</dbReference>
<feature type="domain" description="Helicase ATP-binding" evidence="8">
    <location>
        <begin position="11"/>
        <end position="275"/>
    </location>
</feature>
<dbReference type="SMART" id="SM00487">
    <property type="entry name" value="DEXDc"/>
    <property type="match status" value="1"/>
</dbReference>
<protein>
    <recommendedName>
        <fullName evidence="6">DNA 5'-3' helicase</fullName>
        <ecNumber evidence="6">5.6.2.3</ecNumber>
    </recommendedName>
</protein>
<dbReference type="Pfam" id="PF00270">
    <property type="entry name" value="DEAD"/>
    <property type="match status" value="1"/>
</dbReference>
<evidence type="ECO:0000259" key="8">
    <source>
        <dbReference type="PROSITE" id="PS51193"/>
    </source>
</evidence>
<dbReference type="RefSeq" id="WP_206368522.1">
    <property type="nucleotide sequence ID" value="NZ_CAWPTM010000134.1"/>
</dbReference>
<keyword evidence="4" id="KW-0067">ATP-binding</keyword>
<dbReference type="SMART" id="SM00491">
    <property type="entry name" value="HELICc2"/>
    <property type="match status" value="1"/>
</dbReference>
<dbReference type="GO" id="GO:0004386">
    <property type="term" value="F:helicase activity"/>
    <property type="evidence" value="ECO:0007669"/>
    <property type="project" value="UniProtKB-KW"/>
</dbReference>
<reference evidence="9 10" key="1">
    <citation type="submission" date="2021-02" db="EMBL/GenBank/DDBJ databases">
        <title>Draft Genome Sequences of 5 Vibrio neptunius Strains Isolated From of Bivalve Hatcheries.</title>
        <authorList>
            <person name="Galvis F."/>
            <person name="Barja J.L."/>
            <person name="Lemos M.L."/>
            <person name="Balado M."/>
        </authorList>
    </citation>
    <scope>NUCLEOTIDE SEQUENCE [LARGE SCALE GENOMIC DNA]</scope>
    <source>
        <strain evidence="9 10">PP-145.98</strain>
    </source>
</reference>
<evidence type="ECO:0000256" key="1">
    <source>
        <dbReference type="ARBA" id="ARBA00001966"/>
    </source>
</evidence>
<comment type="cofactor">
    <cofactor evidence="1">
        <name>[4Fe-4S] cluster</name>
        <dbReference type="ChEBI" id="CHEBI:49883"/>
    </cofactor>
</comment>
<dbReference type="Gene3D" id="3.40.50.300">
    <property type="entry name" value="P-loop containing nucleotide triphosphate hydrolases"/>
    <property type="match status" value="2"/>
</dbReference>
<comment type="catalytic activity">
    <reaction evidence="7">
        <text>ATP + H2O = ADP + phosphate + H(+)</text>
        <dbReference type="Rhea" id="RHEA:13065"/>
        <dbReference type="ChEBI" id="CHEBI:15377"/>
        <dbReference type="ChEBI" id="CHEBI:15378"/>
        <dbReference type="ChEBI" id="CHEBI:30616"/>
        <dbReference type="ChEBI" id="CHEBI:43474"/>
        <dbReference type="ChEBI" id="CHEBI:456216"/>
        <dbReference type="EC" id="5.6.2.3"/>
    </reaction>
</comment>
<keyword evidence="3" id="KW-0378">Hydrolase</keyword>
<dbReference type="SUPFAM" id="SSF52540">
    <property type="entry name" value="P-loop containing nucleoside triphosphate hydrolases"/>
    <property type="match status" value="2"/>
</dbReference>
<name>A0ABS2ZZ56_9VIBR</name>
<evidence type="ECO:0000313" key="9">
    <source>
        <dbReference type="EMBL" id="MBN3577547.1"/>
    </source>
</evidence>
<evidence type="ECO:0000256" key="6">
    <source>
        <dbReference type="ARBA" id="ARBA00044969"/>
    </source>
</evidence>
<comment type="similarity">
    <text evidence="5">Belongs to the helicase family. DinG subfamily.</text>
</comment>
<evidence type="ECO:0000256" key="7">
    <source>
        <dbReference type="ARBA" id="ARBA00048954"/>
    </source>
</evidence>
<dbReference type="EMBL" id="JAFHLB010000007">
    <property type="protein sequence ID" value="MBN3577547.1"/>
    <property type="molecule type" value="Genomic_DNA"/>
</dbReference>
<keyword evidence="2" id="KW-0547">Nucleotide-binding</keyword>